<dbReference type="PROSITE" id="PS50005">
    <property type="entry name" value="TPR"/>
    <property type="match status" value="1"/>
</dbReference>
<evidence type="ECO:0000256" key="8">
    <source>
        <dbReference type="ARBA" id="ARBA00022896"/>
    </source>
</evidence>
<keyword evidence="12" id="KW-0325">Glycoprotein</keyword>
<dbReference type="PANTHER" id="PTHR10869:SF244">
    <property type="entry name" value="PROLYL 4-HYDROXYLASE SUBUNIT ALPHA-2"/>
    <property type="match status" value="1"/>
</dbReference>
<dbReference type="InterPro" id="IPR005123">
    <property type="entry name" value="Oxoglu/Fe-dep_dioxygenase_dom"/>
</dbReference>
<evidence type="ECO:0000259" key="16">
    <source>
        <dbReference type="PROSITE" id="PS51471"/>
    </source>
</evidence>
<reference evidence="17" key="2">
    <citation type="submission" date="2022-10" db="EMBL/GenBank/DDBJ databases">
        <authorList>
            <consortium name="ENA_rothamsted_submissions"/>
            <consortium name="culmorum"/>
            <person name="King R."/>
        </authorList>
    </citation>
    <scope>NUCLEOTIDE SEQUENCE</scope>
</reference>
<evidence type="ECO:0000256" key="6">
    <source>
        <dbReference type="ARBA" id="ARBA00022723"/>
    </source>
</evidence>
<evidence type="ECO:0000256" key="14">
    <source>
        <dbReference type="SAM" id="Coils"/>
    </source>
</evidence>
<comment type="similarity">
    <text evidence="4">Belongs to the P4HA family.</text>
</comment>
<keyword evidence="8" id="KW-0847">Vitamin C</keyword>
<evidence type="ECO:0000256" key="12">
    <source>
        <dbReference type="ARBA" id="ARBA00023180"/>
    </source>
</evidence>
<dbReference type="SMART" id="SM00702">
    <property type="entry name" value="P4Hc"/>
    <property type="match status" value="1"/>
</dbReference>
<keyword evidence="10" id="KW-0560">Oxidoreductase</keyword>
<keyword evidence="6" id="KW-0479">Metal-binding</keyword>
<dbReference type="GO" id="GO:0005788">
    <property type="term" value="C:endoplasmic reticulum lumen"/>
    <property type="evidence" value="ECO:0007669"/>
    <property type="project" value="UniProtKB-SubCell"/>
</dbReference>
<evidence type="ECO:0000256" key="4">
    <source>
        <dbReference type="ARBA" id="ARBA00006511"/>
    </source>
</evidence>
<feature type="repeat" description="TPR" evidence="13">
    <location>
        <begin position="203"/>
        <end position="236"/>
    </location>
</feature>
<dbReference type="GO" id="GO:0005506">
    <property type="term" value="F:iron ion binding"/>
    <property type="evidence" value="ECO:0007669"/>
    <property type="project" value="InterPro"/>
</dbReference>
<dbReference type="AlphaFoldDB" id="A0A9N9WQ58"/>
<accession>A0A9N9WQ58</accession>
<keyword evidence="13" id="KW-0802">TPR repeat</keyword>
<keyword evidence="11" id="KW-0408">Iron</keyword>
<dbReference type="PANTHER" id="PTHR10869">
    <property type="entry name" value="PROLYL 4-HYDROXYLASE ALPHA SUBUNIT"/>
    <property type="match status" value="1"/>
</dbReference>
<dbReference type="GO" id="GO:0031418">
    <property type="term" value="F:L-ascorbic acid binding"/>
    <property type="evidence" value="ECO:0007669"/>
    <property type="project" value="UniProtKB-KW"/>
</dbReference>
<dbReference type="PROSITE" id="PS51471">
    <property type="entry name" value="FE2OG_OXY"/>
    <property type="match status" value="1"/>
</dbReference>
<evidence type="ECO:0000313" key="17">
    <source>
        <dbReference type="EMBL" id="CAG9804549.1"/>
    </source>
</evidence>
<evidence type="ECO:0000256" key="13">
    <source>
        <dbReference type="PROSITE-ProRule" id="PRU00339"/>
    </source>
</evidence>
<dbReference type="Pfam" id="PF13640">
    <property type="entry name" value="2OG-FeII_Oxy_3"/>
    <property type="match status" value="1"/>
</dbReference>
<feature type="chain" id="PRO_5040206010" description="procollagen-proline 4-dioxygenase" evidence="15">
    <location>
        <begin position="26"/>
        <end position="559"/>
    </location>
</feature>
<feature type="signal peptide" evidence="15">
    <location>
        <begin position="1"/>
        <end position="25"/>
    </location>
</feature>
<feature type="domain" description="Fe2OG dioxygenase" evidence="16">
    <location>
        <begin position="400"/>
        <end position="525"/>
    </location>
</feature>
<keyword evidence="14" id="KW-0175">Coiled coil</keyword>
<reference evidence="17" key="1">
    <citation type="submission" date="2022-01" db="EMBL/GenBank/DDBJ databases">
        <authorList>
            <person name="King R."/>
        </authorList>
    </citation>
    <scope>NUCLEOTIDE SEQUENCE</scope>
</reference>
<dbReference type="Pfam" id="PF08336">
    <property type="entry name" value="P4Ha_N"/>
    <property type="match status" value="1"/>
</dbReference>
<dbReference type="GO" id="GO:0004656">
    <property type="term" value="F:procollagen-proline 4-dioxygenase activity"/>
    <property type="evidence" value="ECO:0007669"/>
    <property type="project" value="UniProtKB-EC"/>
</dbReference>
<evidence type="ECO:0000256" key="5">
    <source>
        <dbReference type="ARBA" id="ARBA00012269"/>
    </source>
</evidence>
<evidence type="ECO:0000256" key="15">
    <source>
        <dbReference type="SAM" id="SignalP"/>
    </source>
</evidence>
<sequence>MSVSLVAMKIIILILFATLIKCAVSEFFSSTDELRNLVKNDQKLLSSLKELSKELERTNLYVKKILNNIKDEHILMTKDVDSYIFNPLNAFSLIKRLTHDVDSIQQSLEFTKKITAKLEEIKLPESELSGAVEGIYRLQNAYELKTEDFVRGIIQNKRYRRELLPSDLIVLAKEMRKFDAKYTNDYFKVAKELSLKYDQHTRLSFLEELFEIYNSTSKYDEAVDVLDEILKINPSFPKYEETRMNIELLSLFNNQNDQMEAIEDPYLLEGSHYTNPKEGMIYSKACRQELKKSIHETSQLHCRYISKTFFTKIAPFKFVEANLDPYIGIYLDVISEKEIESLKTLARENLHRAEVLGFNKTTRVSRVRVAQLSWPDEWKHTIFQTLNNRVNDMTGLNMKTSERWQIQNYGIGGFYGAHHDYADVGQIFGGDTGNRIATTLLYLSDVEKGGGTVFPLLRIYVPPVKGTAVFWYNLSSSGDRGTLYLKSVEFIECLICLLILEYLTRHAACPVLIGSKWVANKWIREYGQESARPCDLTPKLTDEKYFLRLYDLKDYGIDA</sequence>
<dbReference type="EMBL" id="OU895878">
    <property type="protein sequence ID" value="CAG9804549.1"/>
    <property type="molecule type" value="Genomic_DNA"/>
</dbReference>
<dbReference type="Gene3D" id="1.25.40.10">
    <property type="entry name" value="Tetratricopeptide repeat domain"/>
    <property type="match status" value="1"/>
</dbReference>
<gene>
    <name evidence="17" type="ORF">CHIRRI_LOCUS7432</name>
</gene>
<evidence type="ECO:0000256" key="11">
    <source>
        <dbReference type="ARBA" id="ARBA00023004"/>
    </source>
</evidence>
<dbReference type="InterPro" id="IPR013547">
    <property type="entry name" value="P4H_N"/>
</dbReference>
<dbReference type="Gene3D" id="2.60.120.620">
    <property type="entry name" value="q2cbj1_9rhob like domain"/>
    <property type="match status" value="1"/>
</dbReference>
<proteinExistence type="inferred from homology"/>
<dbReference type="InterPro" id="IPR011990">
    <property type="entry name" value="TPR-like_helical_dom_sf"/>
</dbReference>
<dbReference type="InterPro" id="IPR006620">
    <property type="entry name" value="Pro_4_hyd_alph"/>
</dbReference>
<feature type="coiled-coil region" evidence="14">
    <location>
        <begin position="34"/>
        <end position="68"/>
    </location>
</feature>
<dbReference type="InterPro" id="IPR045054">
    <property type="entry name" value="P4HA-like"/>
</dbReference>
<evidence type="ECO:0000256" key="3">
    <source>
        <dbReference type="ARBA" id="ARBA00004319"/>
    </source>
</evidence>
<keyword evidence="18" id="KW-1185">Reference proteome</keyword>
<comment type="function">
    <text evidence="2">Catalyzes the post-translational formation of 4-hydroxyproline in -Xaa-Pro-Gly- sequences in collagens and other proteins.</text>
</comment>
<dbReference type="OrthoDB" id="420380at2759"/>
<dbReference type="InterPro" id="IPR019734">
    <property type="entry name" value="TPR_rpt"/>
</dbReference>
<keyword evidence="15" id="KW-0732">Signal</keyword>
<evidence type="ECO:0000256" key="10">
    <source>
        <dbReference type="ARBA" id="ARBA00023002"/>
    </source>
</evidence>
<dbReference type="InterPro" id="IPR044862">
    <property type="entry name" value="Pro_4_hyd_alph_FE2OG_OXY"/>
</dbReference>
<evidence type="ECO:0000256" key="7">
    <source>
        <dbReference type="ARBA" id="ARBA00022824"/>
    </source>
</evidence>
<dbReference type="Gene3D" id="6.10.140.1460">
    <property type="match status" value="1"/>
</dbReference>
<keyword evidence="9" id="KW-0223">Dioxygenase</keyword>
<organism evidence="17 18">
    <name type="scientific">Chironomus riparius</name>
    <dbReference type="NCBI Taxonomy" id="315576"/>
    <lineage>
        <taxon>Eukaryota</taxon>
        <taxon>Metazoa</taxon>
        <taxon>Ecdysozoa</taxon>
        <taxon>Arthropoda</taxon>
        <taxon>Hexapoda</taxon>
        <taxon>Insecta</taxon>
        <taxon>Pterygota</taxon>
        <taxon>Neoptera</taxon>
        <taxon>Endopterygota</taxon>
        <taxon>Diptera</taxon>
        <taxon>Nematocera</taxon>
        <taxon>Chironomoidea</taxon>
        <taxon>Chironomidae</taxon>
        <taxon>Chironominae</taxon>
        <taxon>Chironomus</taxon>
    </lineage>
</organism>
<evidence type="ECO:0000256" key="2">
    <source>
        <dbReference type="ARBA" id="ARBA00002035"/>
    </source>
</evidence>
<keyword evidence="7" id="KW-0256">Endoplasmic reticulum</keyword>
<protein>
    <recommendedName>
        <fullName evidence="5">procollagen-proline 4-dioxygenase</fullName>
        <ecNumber evidence="5">1.14.11.2</ecNumber>
    </recommendedName>
</protein>
<evidence type="ECO:0000256" key="9">
    <source>
        <dbReference type="ARBA" id="ARBA00022964"/>
    </source>
</evidence>
<name>A0A9N9WQ58_9DIPT</name>
<evidence type="ECO:0000256" key="1">
    <source>
        <dbReference type="ARBA" id="ARBA00001961"/>
    </source>
</evidence>
<dbReference type="Proteomes" id="UP001153620">
    <property type="component" value="Chromosome 2"/>
</dbReference>
<evidence type="ECO:0000313" key="18">
    <source>
        <dbReference type="Proteomes" id="UP001153620"/>
    </source>
</evidence>
<dbReference type="EC" id="1.14.11.2" evidence="5"/>
<comment type="cofactor">
    <cofactor evidence="1">
        <name>L-ascorbate</name>
        <dbReference type="ChEBI" id="CHEBI:38290"/>
    </cofactor>
</comment>
<comment type="subcellular location">
    <subcellularLocation>
        <location evidence="3">Endoplasmic reticulum lumen</location>
    </subcellularLocation>
</comment>